<reference evidence="2 3" key="1">
    <citation type="journal article" date="2015" name="Sci. Rep.">
        <title>Chromosome-level genome map provides insights into diverse defense mechanisms in the medicinal fungus Ganoderma sinense.</title>
        <authorList>
            <person name="Zhu Y."/>
            <person name="Xu J."/>
            <person name="Sun C."/>
            <person name="Zhou S."/>
            <person name="Xu H."/>
            <person name="Nelson D.R."/>
            <person name="Qian J."/>
            <person name="Song J."/>
            <person name="Luo H."/>
            <person name="Xiang L."/>
            <person name="Li Y."/>
            <person name="Xu Z."/>
            <person name="Ji A."/>
            <person name="Wang L."/>
            <person name="Lu S."/>
            <person name="Hayward A."/>
            <person name="Sun W."/>
            <person name="Li X."/>
            <person name="Schwartz D.C."/>
            <person name="Wang Y."/>
            <person name="Chen S."/>
        </authorList>
    </citation>
    <scope>NUCLEOTIDE SEQUENCE [LARGE SCALE GENOMIC DNA]</scope>
    <source>
        <strain evidence="2 3">ZZ0214-1</strain>
    </source>
</reference>
<evidence type="ECO:0000256" key="1">
    <source>
        <dbReference type="SAM" id="MobiDB-lite"/>
    </source>
</evidence>
<dbReference type="InterPro" id="IPR036397">
    <property type="entry name" value="RNaseH_sf"/>
</dbReference>
<dbReference type="PANTHER" id="PTHR35871:SF1">
    <property type="entry name" value="CXC1-LIKE CYSTEINE CLUSTER ASSOCIATED WITH KDZ TRANSPOSASES DOMAIN-CONTAINING PROTEIN"/>
    <property type="match status" value="1"/>
</dbReference>
<sequence length="657" mass="74831">MPDSTVVFFTEATDIDGDEPDEYSTEDTMDTMDATGQDAALQGSASSALVPDELLEPARPSNSRGSGLDEDEDCSSSDSDEDEPPNSTLSPRLKHHSRPFIPPPSLEASRAALAAIKLILHPPRGARANGKMSGIGYKQPQINPYIKWRMECMHNLLELYTQRVSSSKNPRARGVWGASSETIRLIQGRGPSFARSLRRWTRTFIADHTALPENPYGKWTRARLYDEDLVDEIQLHLQSIGKYVRAADIVEYLNRPEVRDRFEIKKSISLSTAKRWMHKMGYRWTREKKGMYADGHERPDVVSYRQEVFIPAWKERAARLRWWSSENPLVEEFHGPLPQEMPETAWFHDESIFQGNDRRVLRWWHESETPKPYTKGEGPSLMVADFFSPDHGFLRAPDGSASSRVLFKPGKDRDGYWASENVIAHAETAMDIITQHFPFSSHTLYFDNAPNHLKRPEGSLSARKMPKGIPKEGTNWGVEIPLRDASGSQVFGSNGKPLTTKVKMHGARLPNGQPQDLYFPDNHPVHPGKFKGMAVILEERGFKDTSKLRAQCNKQFKCPPGATRCCCRRILFNERDFVNVETILERACRARGFRVIFLPKFHCELNPIEQCWGHGKRDYRCSPPSKDEAIMEKYVVKSLDSIPLESMRRYGPDTMLR</sequence>
<dbReference type="OrthoDB" id="6511194at2759"/>
<evidence type="ECO:0000313" key="2">
    <source>
        <dbReference type="EMBL" id="PIL30872.1"/>
    </source>
</evidence>
<keyword evidence="3" id="KW-1185">Reference proteome</keyword>
<dbReference type="Gene3D" id="3.30.420.10">
    <property type="entry name" value="Ribonuclease H-like superfamily/Ribonuclease H"/>
    <property type="match status" value="1"/>
</dbReference>
<name>A0A2G8SAW0_9APHY</name>
<feature type="compositionally biased region" description="Acidic residues" evidence="1">
    <location>
        <begin position="13"/>
        <end position="30"/>
    </location>
</feature>
<organism evidence="2 3">
    <name type="scientific">Ganoderma sinense ZZ0214-1</name>
    <dbReference type="NCBI Taxonomy" id="1077348"/>
    <lineage>
        <taxon>Eukaryota</taxon>
        <taxon>Fungi</taxon>
        <taxon>Dikarya</taxon>
        <taxon>Basidiomycota</taxon>
        <taxon>Agaricomycotina</taxon>
        <taxon>Agaricomycetes</taxon>
        <taxon>Polyporales</taxon>
        <taxon>Polyporaceae</taxon>
        <taxon>Ganoderma</taxon>
    </lineage>
</organism>
<dbReference type="EMBL" id="AYKW01000013">
    <property type="protein sequence ID" value="PIL30872.1"/>
    <property type="molecule type" value="Genomic_DNA"/>
</dbReference>
<evidence type="ECO:0000313" key="3">
    <source>
        <dbReference type="Proteomes" id="UP000230002"/>
    </source>
</evidence>
<feature type="compositionally biased region" description="Acidic residues" evidence="1">
    <location>
        <begin position="68"/>
        <end position="84"/>
    </location>
</feature>
<protein>
    <submittedName>
        <fullName evidence="2">Uncharacterized protein</fullName>
    </submittedName>
</protein>
<feature type="region of interest" description="Disordered" evidence="1">
    <location>
        <begin position="1"/>
        <end position="104"/>
    </location>
</feature>
<accession>A0A2G8SAW0</accession>
<dbReference type="AlphaFoldDB" id="A0A2G8SAW0"/>
<comment type="caution">
    <text evidence="2">The sequence shown here is derived from an EMBL/GenBank/DDBJ whole genome shotgun (WGS) entry which is preliminary data.</text>
</comment>
<gene>
    <name evidence="2" type="ORF">GSI_07041</name>
</gene>
<dbReference type="Proteomes" id="UP000230002">
    <property type="component" value="Unassembled WGS sequence"/>
</dbReference>
<dbReference type="PANTHER" id="PTHR35871">
    <property type="entry name" value="EXPRESSED PROTEIN"/>
    <property type="match status" value="1"/>
</dbReference>
<dbReference type="GO" id="GO:0003676">
    <property type="term" value="F:nucleic acid binding"/>
    <property type="evidence" value="ECO:0007669"/>
    <property type="project" value="InterPro"/>
</dbReference>
<proteinExistence type="predicted"/>